<dbReference type="EMBL" id="SFCI01000746">
    <property type="protein sequence ID" value="TFY78111.1"/>
    <property type="molecule type" value="Genomic_DNA"/>
</dbReference>
<dbReference type="InterPro" id="IPR004837">
    <property type="entry name" value="NaCa_Exmemb"/>
</dbReference>
<feature type="compositionally biased region" description="Basic and acidic residues" evidence="8">
    <location>
        <begin position="122"/>
        <end position="133"/>
    </location>
</feature>
<dbReference type="GO" id="GO:0006874">
    <property type="term" value="P:intracellular calcium ion homeostasis"/>
    <property type="evidence" value="ECO:0007669"/>
    <property type="project" value="TreeGrafter"/>
</dbReference>
<feature type="transmembrane region" description="Helical" evidence="9">
    <location>
        <begin position="339"/>
        <end position="367"/>
    </location>
</feature>
<evidence type="ECO:0000256" key="4">
    <source>
        <dbReference type="ARBA" id="ARBA00022692"/>
    </source>
</evidence>
<keyword evidence="5 9" id="KW-1133">Transmembrane helix</keyword>
<evidence type="ECO:0000256" key="7">
    <source>
        <dbReference type="ARBA" id="ARBA00023136"/>
    </source>
</evidence>
<evidence type="ECO:0000256" key="5">
    <source>
        <dbReference type="ARBA" id="ARBA00022989"/>
    </source>
</evidence>
<feature type="region of interest" description="Disordered" evidence="8">
    <location>
        <begin position="256"/>
        <end position="287"/>
    </location>
</feature>
<dbReference type="InterPro" id="IPR004713">
    <property type="entry name" value="CaH_exchang"/>
</dbReference>
<feature type="domain" description="Inner membrane component" evidence="11">
    <location>
        <begin position="184"/>
        <end position="234"/>
    </location>
</feature>
<comment type="similarity">
    <text evidence="2">Belongs to the Ca(2+):cation antiporter (CaCA) (TC 2.A.19) family.</text>
</comment>
<proteinExistence type="inferred from homology"/>
<accession>A0A4Y9ZW42</accession>
<name>A0A4Y9ZW42_9AGAM</name>
<dbReference type="AlphaFoldDB" id="A0A4Y9ZW42"/>
<evidence type="ECO:0000259" key="10">
    <source>
        <dbReference type="Pfam" id="PF01699"/>
    </source>
</evidence>
<feature type="compositionally biased region" description="Basic and acidic residues" evidence="8">
    <location>
        <begin position="97"/>
        <end position="108"/>
    </location>
</feature>
<dbReference type="PANTHER" id="PTHR31503">
    <property type="entry name" value="VACUOLAR CALCIUM ION TRANSPORTER"/>
    <property type="match status" value="1"/>
</dbReference>
<comment type="caution">
    <text evidence="12">The sequence shown here is derived from an EMBL/GenBank/DDBJ whole genome shotgun (WGS) entry which is preliminary data.</text>
</comment>
<dbReference type="STRING" id="135208.A0A4Y9ZW42"/>
<dbReference type="GO" id="GO:0015369">
    <property type="term" value="F:calcium:proton antiporter activity"/>
    <property type="evidence" value="ECO:0007669"/>
    <property type="project" value="TreeGrafter"/>
</dbReference>
<dbReference type="PANTHER" id="PTHR31503:SF10">
    <property type="entry name" value="VNX1 PROTEIN"/>
    <property type="match status" value="1"/>
</dbReference>
<evidence type="ECO:0008006" key="14">
    <source>
        <dbReference type="Google" id="ProtNLM"/>
    </source>
</evidence>
<evidence type="ECO:0000256" key="3">
    <source>
        <dbReference type="ARBA" id="ARBA00022448"/>
    </source>
</evidence>
<evidence type="ECO:0000256" key="8">
    <source>
        <dbReference type="SAM" id="MobiDB-lite"/>
    </source>
</evidence>
<dbReference type="GO" id="GO:0012505">
    <property type="term" value="C:endomembrane system"/>
    <property type="evidence" value="ECO:0007669"/>
    <property type="project" value="UniProtKB-SubCell"/>
</dbReference>
<evidence type="ECO:0000313" key="12">
    <source>
        <dbReference type="EMBL" id="TFY78111.1"/>
    </source>
</evidence>
<feature type="compositionally biased region" description="Acidic residues" evidence="8">
    <location>
        <begin position="83"/>
        <end position="94"/>
    </location>
</feature>
<evidence type="ECO:0000259" key="11">
    <source>
        <dbReference type="Pfam" id="PF03733"/>
    </source>
</evidence>
<evidence type="ECO:0000256" key="1">
    <source>
        <dbReference type="ARBA" id="ARBA00004127"/>
    </source>
</evidence>
<keyword evidence="4 9" id="KW-0812">Transmembrane</keyword>
<organism evidence="12 13">
    <name type="scientific">Hericium alpestre</name>
    <dbReference type="NCBI Taxonomy" id="135208"/>
    <lineage>
        <taxon>Eukaryota</taxon>
        <taxon>Fungi</taxon>
        <taxon>Dikarya</taxon>
        <taxon>Basidiomycota</taxon>
        <taxon>Agaricomycotina</taxon>
        <taxon>Agaricomycetes</taxon>
        <taxon>Russulales</taxon>
        <taxon>Hericiaceae</taxon>
        <taxon>Hericium</taxon>
    </lineage>
</organism>
<feature type="compositionally biased region" description="Low complexity" evidence="8">
    <location>
        <begin position="39"/>
        <end position="54"/>
    </location>
</feature>
<feature type="transmembrane region" description="Helical" evidence="9">
    <location>
        <begin position="510"/>
        <end position="534"/>
    </location>
</feature>
<keyword evidence="3" id="KW-0813">Transport</keyword>
<dbReference type="Gene3D" id="1.20.1420.30">
    <property type="entry name" value="NCX, central ion-binding region"/>
    <property type="match status" value="1"/>
</dbReference>
<feature type="transmembrane region" description="Helical" evidence="9">
    <location>
        <begin position="608"/>
        <end position="629"/>
    </location>
</feature>
<feature type="compositionally biased region" description="Pro residues" evidence="8">
    <location>
        <begin position="1"/>
        <end position="10"/>
    </location>
</feature>
<dbReference type="InterPro" id="IPR005185">
    <property type="entry name" value="YccF"/>
</dbReference>
<feature type="compositionally biased region" description="Polar residues" evidence="8">
    <location>
        <begin position="15"/>
        <end position="38"/>
    </location>
</feature>
<gene>
    <name evidence="12" type="ORF">EWM64_g5900</name>
</gene>
<dbReference type="Pfam" id="PF01699">
    <property type="entry name" value="Na_Ca_ex"/>
    <property type="match status" value="1"/>
</dbReference>
<dbReference type="Pfam" id="PF03733">
    <property type="entry name" value="YccF"/>
    <property type="match status" value="1"/>
</dbReference>
<keyword evidence="6" id="KW-0406">Ion transport</keyword>
<evidence type="ECO:0000256" key="9">
    <source>
        <dbReference type="SAM" id="Phobius"/>
    </source>
</evidence>
<feature type="transmembrane region" description="Helical" evidence="9">
    <location>
        <begin position="540"/>
        <end position="563"/>
    </location>
</feature>
<protein>
    <recommendedName>
        <fullName evidence="14">Sodium/calcium exchanger membrane region domain-containing protein</fullName>
    </recommendedName>
</protein>
<dbReference type="InterPro" id="IPR044880">
    <property type="entry name" value="NCX_ion-bd_dom_sf"/>
</dbReference>
<reference evidence="12 13" key="1">
    <citation type="submission" date="2019-02" db="EMBL/GenBank/DDBJ databases">
        <title>Genome sequencing of the rare red list fungi Hericium alpestre (H. flagellum).</title>
        <authorList>
            <person name="Buettner E."/>
            <person name="Kellner H."/>
        </authorList>
    </citation>
    <scope>NUCLEOTIDE SEQUENCE [LARGE SCALE GENOMIC DNA]</scope>
    <source>
        <strain evidence="12 13">DSM 108284</strain>
    </source>
</reference>
<feature type="region of interest" description="Disordered" evidence="8">
    <location>
        <begin position="1"/>
        <end position="133"/>
    </location>
</feature>
<comment type="subcellular location">
    <subcellularLocation>
        <location evidence="1">Endomembrane system</location>
        <topology evidence="1">Multi-pass membrane protein</topology>
    </subcellularLocation>
</comment>
<dbReference type="OrthoDB" id="16982at2759"/>
<feature type="domain" description="Sodium/calcium exchanger membrane region" evidence="10">
    <location>
        <begin position="510"/>
        <end position="626"/>
    </location>
</feature>
<feature type="compositionally biased region" description="Basic and acidic residues" evidence="8">
    <location>
        <begin position="69"/>
        <end position="82"/>
    </location>
</feature>
<keyword evidence="13" id="KW-1185">Reference proteome</keyword>
<feature type="transmembrane region" description="Helical" evidence="9">
    <location>
        <begin position="186"/>
        <end position="210"/>
    </location>
</feature>
<keyword evidence="7 9" id="KW-0472">Membrane</keyword>
<feature type="transmembrane region" description="Helical" evidence="9">
    <location>
        <begin position="575"/>
        <end position="596"/>
    </location>
</feature>
<feature type="compositionally biased region" description="Acidic residues" evidence="8">
    <location>
        <begin position="109"/>
        <end position="121"/>
    </location>
</feature>
<dbReference type="GO" id="GO:0005774">
    <property type="term" value="C:vacuolar membrane"/>
    <property type="evidence" value="ECO:0007669"/>
    <property type="project" value="UniProtKB-ARBA"/>
</dbReference>
<sequence length="653" mass="71419">MIPNTPPGPRLPLHRSTSGYQSSTSDTPQRHNVGTSYFSQPRRPSSPSPGRQRPALARSLSLTGSRTASDARPHGKGRHDEADLLSEDDEEDAYGSDVRHGQEAHLDESPDAQDSDGEDVDDTTKEDDPITVRDRQSLINVEHPFGLPIWKPALYKKSRTVTRNADQALHSIPSAQAERHLLPGNVLWTLCFGWWFAVICFVIAGILFVIPYGGRNYSTLVFGLGWYLAWPFGKYVEGDLTKDDFLQADEERPQLFDEDPSHHDATLHQEDEETSALPSEERHNPRTHPIFTETSTLLRPAKAGTTLHGPSRSYGATSSPHRDASATKGMVADEWLGKLCFWLALLTVIVPLMLLVSLVCWGLIVAIPMAKLNWALLNHLIQHPTSIRFCSAPSAVLVPSAHFTSDQGSVLDDDAIVPELPAAVERTRLAPGQVAPFGSPTSTVLLCIYRAGDWQYFKYTVGGVNIFFINLLPVVFFVIFDGFVILPFVERREQVGRHVPGVIALLGSRVLVFLLSLLSVIPLSYFIGMAVASISAQSSIGMGAVINASFGSIVEVLLYAIALTQGKGRLVEGSIVGSLLAGVLLMPGSSMCSGAIRRKEQKFNAKSAGVTSTMLIMAIIGTMTPTLFYQTFGNVRIIIITSISDYLHLYSFS</sequence>
<evidence type="ECO:0000256" key="6">
    <source>
        <dbReference type="ARBA" id="ARBA00023065"/>
    </source>
</evidence>
<evidence type="ECO:0000256" key="2">
    <source>
        <dbReference type="ARBA" id="ARBA00008170"/>
    </source>
</evidence>
<dbReference type="Proteomes" id="UP000298061">
    <property type="component" value="Unassembled WGS sequence"/>
</dbReference>
<feature type="compositionally biased region" description="Basic and acidic residues" evidence="8">
    <location>
        <begin position="256"/>
        <end position="269"/>
    </location>
</feature>
<feature type="transmembrane region" description="Helical" evidence="9">
    <location>
        <begin position="466"/>
        <end position="489"/>
    </location>
</feature>
<evidence type="ECO:0000313" key="13">
    <source>
        <dbReference type="Proteomes" id="UP000298061"/>
    </source>
</evidence>